<dbReference type="InterPro" id="IPR020904">
    <property type="entry name" value="Sc_DH/Rdtase_CS"/>
</dbReference>
<dbReference type="PANTHER" id="PTHR42760:SF133">
    <property type="entry name" value="3-OXOACYL-[ACYL-CARRIER-PROTEIN] REDUCTASE"/>
    <property type="match status" value="1"/>
</dbReference>
<organism evidence="6 7">
    <name type="scientific">Neurospora intermedia</name>
    <dbReference type="NCBI Taxonomy" id="5142"/>
    <lineage>
        <taxon>Eukaryota</taxon>
        <taxon>Fungi</taxon>
        <taxon>Dikarya</taxon>
        <taxon>Ascomycota</taxon>
        <taxon>Pezizomycotina</taxon>
        <taxon>Sordariomycetes</taxon>
        <taxon>Sordariomycetidae</taxon>
        <taxon>Sordariales</taxon>
        <taxon>Sordariaceae</taxon>
        <taxon>Neurospora</taxon>
    </lineage>
</organism>
<dbReference type="InterPro" id="IPR036291">
    <property type="entry name" value="NAD(P)-bd_dom_sf"/>
</dbReference>
<dbReference type="Proteomes" id="UP001451303">
    <property type="component" value="Unassembled WGS sequence"/>
</dbReference>
<evidence type="ECO:0000313" key="7">
    <source>
        <dbReference type="Proteomes" id="UP001451303"/>
    </source>
</evidence>
<evidence type="ECO:0000313" key="6">
    <source>
        <dbReference type="EMBL" id="KAL0470150.1"/>
    </source>
</evidence>
<dbReference type="SUPFAM" id="SSF51735">
    <property type="entry name" value="NAD(P)-binding Rossmann-fold domains"/>
    <property type="match status" value="2"/>
</dbReference>
<keyword evidence="2" id="KW-0521">NADP</keyword>
<proteinExistence type="inferred from homology"/>
<evidence type="ECO:0000256" key="1">
    <source>
        <dbReference type="ARBA" id="ARBA00006484"/>
    </source>
</evidence>
<dbReference type="Gene3D" id="3.40.50.720">
    <property type="entry name" value="NAD(P)-binding Rossmann-like Domain"/>
    <property type="match status" value="2"/>
</dbReference>
<dbReference type="PANTHER" id="PTHR42760">
    <property type="entry name" value="SHORT-CHAIN DEHYDROGENASES/REDUCTASES FAMILY MEMBER"/>
    <property type="match status" value="1"/>
</dbReference>
<dbReference type="PRINTS" id="PR00080">
    <property type="entry name" value="SDRFAMILY"/>
</dbReference>
<comment type="similarity">
    <text evidence="1 4">Belongs to the short-chain dehydrogenases/reductases (SDR) family.</text>
</comment>
<evidence type="ECO:0000256" key="2">
    <source>
        <dbReference type="ARBA" id="ARBA00022857"/>
    </source>
</evidence>
<feature type="compositionally biased region" description="Low complexity" evidence="5">
    <location>
        <begin position="177"/>
        <end position="198"/>
    </location>
</feature>
<protein>
    <submittedName>
        <fullName evidence="6">NAD(P)-binding protein</fullName>
    </submittedName>
</protein>
<dbReference type="Pfam" id="PF13561">
    <property type="entry name" value="adh_short_C2"/>
    <property type="match status" value="1"/>
</dbReference>
<evidence type="ECO:0000256" key="3">
    <source>
        <dbReference type="ARBA" id="ARBA00023002"/>
    </source>
</evidence>
<evidence type="ECO:0000256" key="5">
    <source>
        <dbReference type="SAM" id="MobiDB-lite"/>
    </source>
</evidence>
<dbReference type="PRINTS" id="PR00081">
    <property type="entry name" value="GDHRDH"/>
</dbReference>
<dbReference type="Pfam" id="PF00106">
    <property type="entry name" value="adh_short"/>
    <property type="match status" value="2"/>
</dbReference>
<comment type="caution">
    <text evidence="6">The sequence shown here is derived from an EMBL/GenBank/DDBJ whole genome shotgun (WGS) entry which is preliminary data.</text>
</comment>
<feature type="region of interest" description="Disordered" evidence="5">
    <location>
        <begin position="52"/>
        <end position="95"/>
    </location>
</feature>
<feature type="region of interest" description="Disordered" evidence="5">
    <location>
        <begin position="176"/>
        <end position="223"/>
    </location>
</feature>
<dbReference type="CDD" id="cd05233">
    <property type="entry name" value="SDR_c"/>
    <property type="match status" value="1"/>
</dbReference>
<keyword evidence="3" id="KW-0560">Oxidoreductase</keyword>
<dbReference type="EMBL" id="JAVLET010000004">
    <property type="protein sequence ID" value="KAL0470150.1"/>
    <property type="molecule type" value="Genomic_DNA"/>
</dbReference>
<name>A0ABR3DBU2_NEUIN</name>
<dbReference type="PROSITE" id="PS00061">
    <property type="entry name" value="ADH_SHORT"/>
    <property type="match status" value="1"/>
</dbReference>
<reference evidence="6 7" key="1">
    <citation type="submission" date="2023-09" db="EMBL/GenBank/DDBJ databases">
        <title>Multi-omics analysis of a traditional fermented food reveals byproduct-associated fungal strains for waste-to-food upcycling.</title>
        <authorList>
            <consortium name="Lawrence Berkeley National Laboratory"/>
            <person name="Rekdal V.M."/>
            <person name="Villalobos-Escobedo J.M."/>
            <person name="Rodriguez-Valeron N."/>
            <person name="Garcia M.O."/>
            <person name="Vasquez D.P."/>
            <person name="Damayanti I."/>
            <person name="Sorensen P.M."/>
            <person name="Baidoo E.E."/>
            <person name="De Carvalho A.C."/>
            <person name="Riley R."/>
            <person name="Lipzen A."/>
            <person name="He G."/>
            <person name="Yan M."/>
            <person name="Haridas S."/>
            <person name="Daum C."/>
            <person name="Yoshinaga Y."/>
            <person name="Ng V."/>
            <person name="Grigoriev I.V."/>
            <person name="Munk R."/>
            <person name="Nuraida L."/>
            <person name="Wijaya C.H."/>
            <person name="Morales P.-C."/>
            <person name="Keasling J.D."/>
        </authorList>
    </citation>
    <scope>NUCLEOTIDE SEQUENCE [LARGE SCALE GENOMIC DNA]</scope>
    <source>
        <strain evidence="6 7">FGSC 2613</strain>
    </source>
</reference>
<gene>
    <name evidence="6" type="ORF">QR685DRAFT_442651</name>
</gene>
<dbReference type="InterPro" id="IPR002347">
    <property type="entry name" value="SDR_fam"/>
</dbReference>
<evidence type="ECO:0000256" key="4">
    <source>
        <dbReference type="RuleBase" id="RU000363"/>
    </source>
</evidence>
<feature type="compositionally biased region" description="Low complexity" evidence="5">
    <location>
        <begin position="52"/>
        <end position="88"/>
    </location>
</feature>
<accession>A0ABR3DBU2</accession>
<feature type="compositionally biased region" description="Basic and acidic residues" evidence="5">
    <location>
        <begin position="201"/>
        <end position="223"/>
    </location>
</feature>
<keyword evidence="7" id="KW-1185">Reference proteome</keyword>
<sequence>MRSLLHKQALITGGGSGIGLAIARRLYLEGCSVTLLGRTESTLQRAQSLILSHPSHQPSHPPSHTSVSASASSRSSASNDPPASSPVSNAQDDNERTRVSYHPLNVTSASSWQSLLNSYTGDGDSKRIDILINCAGITQRSPLMKTPVEEVEELLDTNLRGTVLGCKFVGRAMLRNRSSSTASSTTSTSTSRSTATSTPKRGVEQEDKGRGVQEGVKEGVQEGVKEGVQDRGVIVNVASLLAQKGVIGTSVYAAAKAGVVGLTNSLAHEYGRSGIRVNAVLPGYIETDMTTGLKNPSILQQIPLGRFGTTDEVADAALFLIKNPYANNCVLNLDGGLSAV</sequence>